<reference evidence="2 3" key="1">
    <citation type="submission" date="2024-05" db="EMBL/GenBank/DDBJ databases">
        <title>De novo assembly of an allotetraploid wild potato.</title>
        <authorList>
            <person name="Hosaka A.J."/>
        </authorList>
    </citation>
    <scope>NUCLEOTIDE SEQUENCE [LARGE SCALE GENOMIC DNA]</scope>
    <source>
        <tissue evidence="2">Young leaves</tissue>
    </source>
</reference>
<protein>
    <recommendedName>
        <fullName evidence="4">Bifunctional inhibitor/plant lipid transfer protein/seed storage helical domain-containing protein</fullName>
    </recommendedName>
</protein>
<feature type="non-terminal residue" evidence="2">
    <location>
        <position position="1"/>
    </location>
</feature>
<keyword evidence="3" id="KW-1185">Reference proteome</keyword>
<gene>
    <name evidence="2" type="ORF">AABB24_025514</name>
</gene>
<evidence type="ECO:0008006" key="4">
    <source>
        <dbReference type="Google" id="ProtNLM"/>
    </source>
</evidence>
<feature type="transmembrane region" description="Helical" evidence="1">
    <location>
        <begin position="20"/>
        <end position="43"/>
    </location>
</feature>
<keyword evidence="1" id="KW-0812">Transmembrane</keyword>
<organism evidence="2 3">
    <name type="scientific">Solanum stoloniferum</name>
    <dbReference type="NCBI Taxonomy" id="62892"/>
    <lineage>
        <taxon>Eukaryota</taxon>
        <taxon>Viridiplantae</taxon>
        <taxon>Streptophyta</taxon>
        <taxon>Embryophyta</taxon>
        <taxon>Tracheophyta</taxon>
        <taxon>Spermatophyta</taxon>
        <taxon>Magnoliopsida</taxon>
        <taxon>eudicotyledons</taxon>
        <taxon>Gunneridae</taxon>
        <taxon>Pentapetalae</taxon>
        <taxon>asterids</taxon>
        <taxon>lamiids</taxon>
        <taxon>Solanales</taxon>
        <taxon>Solanaceae</taxon>
        <taxon>Solanoideae</taxon>
        <taxon>Solaneae</taxon>
        <taxon>Solanum</taxon>
    </lineage>
</organism>
<proteinExistence type="predicted"/>
<sequence length="235" mass="26352">YTKLSYKFIIIIEKLLITMYTLKFTWVFASILLLFTFTLFPIATCHLPQCSFEGINLEKCMDPDKNQASFDSCCNALNQVIQAGYYCLCAILGSSSPLITNSLVLPFSNCFISIPPLTHCQEPKAKVSPVQEMRPPPSRPIPIFWHPKSPNEPPPLPLPSVPKDLVLPLPPNMDDIPVLNSARHDNVTIYSLFPEFKIPMAGYLTSSGGDSKKILLYAKVHLLLIVTTFYVMLMN</sequence>
<keyword evidence="1" id="KW-1133">Transmembrane helix</keyword>
<dbReference type="Proteomes" id="UP001627284">
    <property type="component" value="Unassembled WGS sequence"/>
</dbReference>
<evidence type="ECO:0000256" key="1">
    <source>
        <dbReference type="SAM" id="Phobius"/>
    </source>
</evidence>
<evidence type="ECO:0000313" key="2">
    <source>
        <dbReference type="EMBL" id="KAL3340993.1"/>
    </source>
</evidence>
<dbReference type="EMBL" id="JBJKTR010000015">
    <property type="protein sequence ID" value="KAL3340993.1"/>
    <property type="molecule type" value="Genomic_DNA"/>
</dbReference>
<name>A0ABD2SBH5_9SOLN</name>
<feature type="transmembrane region" description="Helical" evidence="1">
    <location>
        <begin position="214"/>
        <end position="233"/>
    </location>
</feature>
<comment type="caution">
    <text evidence="2">The sequence shown here is derived from an EMBL/GenBank/DDBJ whole genome shotgun (WGS) entry which is preliminary data.</text>
</comment>
<evidence type="ECO:0000313" key="3">
    <source>
        <dbReference type="Proteomes" id="UP001627284"/>
    </source>
</evidence>
<accession>A0ABD2SBH5</accession>
<keyword evidence="1" id="KW-0472">Membrane</keyword>
<dbReference type="AlphaFoldDB" id="A0ABD2SBH5"/>